<dbReference type="HOGENOM" id="CLU_2917993_0_0_6"/>
<accession>A0A0E2Z9F7</accession>
<reference evidence="1 2" key="1">
    <citation type="submission" date="2014-07" db="EMBL/GenBank/DDBJ databases">
        <title>Comparative analysis of Nitrosococcus oceani genome inventories of strains from Pacific and Atlantic gyres.</title>
        <authorList>
            <person name="Lim C.K."/>
            <person name="Wang L."/>
            <person name="Sayavedra-Soto L.A."/>
            <person name="Klotz M.G."/>
        </authorList>
    </citation>
    <scope>NUCLEOTIDE SEQUENCE [LARGE SCALE GENOMIC DNA]</scope>
    <source>
        <strain evidence="1 2">C-27</strain>
    </source>
</reference>
<dbReference type="AlphaFoldDB" id="A0A0E2Z9F7"/>
<name>A0A0E2Z9F7_9GAMM</name>
<dbReference type="Proteomes" id="UP000028839">
    <property type="component" value="Unassembled WGS sequence"/>
</dbReference>
<protein>
    <submittedName>
        <fullName evidence="1">Uncharacterized protein</fullName>
    </submittedName>
</protein>
<comment type="caution">
    <text evidence="1">The sequence shown here is derived from an EMBL/GenBank/DDBJ whole genome shotgun (WGS) entry which is preliminary data.</text>
</comment>
<proteinExistence type="predicted"/>
<sequence>MYDDPQRACLPVRVRTQTGEVKRRIERGSQDCLRFAMNSHYDFLALGAWGGEHPKSKRVEQ</sequence>
<evidence type="ECO:0000313" key="1">
    <source>
        <dbReference type="EMBL" id="KFI20350.1"/>
    </source>
</evidence>
<gene>
    <name evidence="1" type="ORF">IB75_04340</name>
</gene>
<evidence type="ECO:0000313" key="2">
    <source>
        <dbReference type="Proteomes" id="UP000028839"/>
    </source>
</evidence>
<dbReference type="EMBL" id="JPGN01000023">
    <property type="protein sequence ID" value="KFI20350.1"/>
    <property type="molecule type" value="Genomic_DNA"/>
</dbReference>
<organism evidence="1 2">
    <name type="scientific">Nitrosococcus oceani C-27</name>
    <dbReference type="NCBI Taxonomy" id="314279"/>
    <lineage>
        <taxon>Bacteria</taxon>
        <taxon>Pseudomonadati</taxon>
        <taxon>Pseudomonadota</taxon>
        <taxon>Gammaproteobacteria</taxon>
        <taxon>Chromatiales</taxon>
        <taxon>Chromatiaceae</taxon>
        <taxon>Nitrosococcus</taxon>
    </lineage>
</organism>